<proteinExistence type="predicted"/>
<dbReference type="EMBL" id="CP041345">
    <property type="protein sequence ID" value="QKG81121.1"/>
    <property type="molecule type" value="Genomic_DNA"/>
</dbReference>
<organism evidence="1 2">
    <name type="scientific">Tenuifilum thalassicum</name>
    <dbReference type="NCBI Taxonomy" id="2590900"/>
    <lineage>
        <taxon>Bacteria</taxon>
        <taxon>Pseudomonadati</taxon>
        <taxon>Bacteroidota</taxon>
        <taxon>Bacteroidia</taxon>
        <taxon>Bacteroidales</taxon>
        <taxon>Tenuifilaceae</taxon>
        <taxon>Tenuifilum</taxon>
    </lineage>
</organism>
<protein>
    <submittedName>
        <fullName evidence="1">Uncharacterized protein</fullName>
    </submittedName>
</protein>
<gene>
    <name evidence="1" type="ORF">FHG85_12875</name>
</gene>
<accession>A0A7D4BTD2</accession>
<dbReference type="RefSeq" id="WP_173076568.1">
    <property type="nucleotide sequence ID" value="NZ_CP041345.1"/>
</dbReference>
<dbReference type="AlphaFoldDB" id="A0A7D4BTD2"/>
<dbReference type="KEGG" id="ttz:FHG85_12875"/>
<keyword evidence="2" id="KW-1185">Reference proteome</keyword>
<name>A0A7D4BTD2_9BACT</name>
<dbReference type="Proteomes" id="UP000500961">
    <property type="component" value="Chromosome"/>
</dbReference>
<reference evidence="1 2" key="1">
    <citation type="submission" date="2019-07" db="EMBL/GenBank/DDBJ databases">
        <title>Thalassofilum flectens gen. nov., sp. nov., a novel moderate thermophilic anaerobe from a shallow sea hot spring in Kunashir Island (Russia), representing a new family in the order Bacteroidales, and proposal of Thalassofilacea fam. nov.</title>
        <authorList>
            <person name="Kochetkova T.V."/>
            <person name="Podosokorskaya O.A."/>
            <person name="Novikov A."/>
            <person name="Elcheninov A.G."/>
            <person name="Toshchakov S.V."/>
            <person name="Kublanov I.V."/>
        </authorList>
    </citation>
    <scope>NUCLEOTIDE SEQUENCE [LARGE SCALE GENOMIC DNA]</scope>
    <source>
        <strain evidence="1 2">38-H</strain>
    </source>
</reference>
<sequence length="83" mass="9216">MSRNESEKFGMNRKRLVTQNLPMLRLSVAEPVEAMFVSPSFALMQKKQKIKAENPVPMGAPWSCLPHVATRHAVGMAQTAPLP</sequence>
<evidence type="ECO:0000313" key="2">
    <source>
        <dbReference type="Proteomes" id="UP000500961"/>
    </source>
</evidence>
<evidence type="ECO:0000313" key="1">
    <source>
        <dbReference type="EMBL" id="QKG81121.1"/>
    </source>
</evidence>